<dbReference type="Pfam" id="PF13669">
    <property type="entry name" value="Glyoxalase_4"/>
    <property type="match status" value="1"/>
</dbReference>
<dbReference type="Proteomes" id="UP000077173">
    <property type="component" value="Unassembled WGS sequence"/>
</dbReference>
<gene>
    <name evidence="3" type="ORF">AXW67_24350</name>
</gene>
<dbReference type="Pfam" id="PF13468">
    <property type="entry name" value="Glyoxalase_3"/>
    <property type="match status" value="1"/>
</dbReference>
<feature type="domain" description="VOC" evidence="2">
    <location>
        <begin position="4"/>
        <end position="134"/>
    </location>
</feature>
<dbReference type="InterPro" id="IPR025870">
    <property type="entry name" value="Glyoxalase-like_dom"/>
</dbReference>
<dbReference type="PROSITE" id="PS51819">
    <property type="entry name" value="VOC"/>
    <property type="match status" value="2"/>
</dbReference>
<dbReference type="AlphaFoldDB" id="A0A176YWY4"/>
<organism evidence="3 4">
    <name type="scientific">Bradyrhizobium neotropicale</name>
    <dbReference type="NCBI Taxonomy" id="1497615"/>
    <lineage>
        <taxon>Bacteria</taxon>
        <taxon>Pseudomonadati</taxon>
        <taxon>Pseudomonadota</taxon>
        <taxon>Alphaproteobacteria</taxon>
        <taxon>Hyphomicrobiales</taxon>
        <taxon>Nitrobacteraceae</taxon>
        <taxon>Bradyrhizobium</taxon>
    </lineage>
</organism>
<dbReference type="InterPro" id="IPR029068">
    <property type="entry name" value="Glyas_Bleomycin-R_OHBP_Dase"/>
</dbReference>
<evidence type="ECO:0000259" key="2">
    <source>
        <dbReference type="PROSITE" id="PS51819"/>
    </source>
</evidence>
<protein>
    <submittedName>
        <fullName evidence="3">Glyoxalase</fullName>
    </submittedName>
</protein>
<accession>A0A176YWY4</accession>
<keyword evidence="4" id="KW-1185">Reference proteome</keyword>
<dbReference type="Gene3D" id="3.10.180.10">
    <property type="entry name" value="2,3-Dihydroxybiphenyl 1,2-Dioxygenase, domain 1"/>
    <property type="match status" value="2"/>
</dbReference>
<evidence type="ECO:0000313" key="4">
    <source>
        <dbReference type="Proteomes" id="UP000077173"/>
    </source>
</evidence>
<dbReference type="InterPro" id="IPR037523">
    <property type="entry name" value="VOC_core"/>
</dbReference>
<dbReference type="PANTHER" id="PTHR43048:SF3">
    <property type="entry name" value="METHYLMALONYL-COA EPIMERASE, MITOCHONDRIAL"/>
    <property type="match status" value="1"/>
</dbReference>
<dbReference type="GO" id="GO:0046872">
    <property type="term" value="F:metal ion binding"/>
    <property type="evidence" value="ECO:0007669"/>
    <property type="project" value="UniProtKB-KW"/>
</dbReference>
<evidence type="ECO:0000256" key="1">
    <source>
        <dbReference type="ARBA" id="ARBA00022723"/>
    </source>
</evidence>
<proteinExistence type="predicted"/>
<dbReference type="RefSeq" id="WP_063680886.1">
    <property type="nucleotide sequence ID" value="NZ_LSEF01000090.1"/>
</dbReference>
<feature type="domain" description="VOC" evidence="2">
    <location>
        <begin position="157"/>
        <end position="276"/>
    </location>
</feature>
<sequence length="282" mass="30861">MITGLDHVVALVKDIGAAKAAYQTLLGRAPAWQNSGDSADRVLFTLANMTIELMAPSGSNVTADRMRALLEDREGVLASLCFRVADIGKMHRRLERVALRPDPVAEVESSDPDTGAAMHWKRTRAATELTRGVRMFFLELAEERPLSAATGVAPFDALDHVVVATEDSERAAALYGARLGLDLALDRSHHDWGQLMFFRCGDLVVEVVRRPVAGGDLMHDRLWGLSWRVADIEATRTRLISAGLDVSEVRNGRKPGTRVMTVRNGTCGIQTILLERSPKPAE</sequence>
<reference evidence="3 4" key="1">
    <citation type="submission" date="2016-02" db="EMBL/GenBank/DDBJ databases">
        <title>Draft genome sequence of the strain BR 10247T Bradyrhizobium neotropicale isolated from nodules of Centrolobium paraense.</title>
        <authorList>
            <person name="Simoes-Araujo J.L."/>
            <person name="Barauna A.C."/>
            <person name="Silva K."/>
            <person name="Zilli J.E."/>
        </authorList>
    </citation>
    <scope>NUCLEOTIDE SEQUENCE [LARGE SCALE GENOMIC DNA]</scope>
    <source>
        <strain evidence="3 4">BR 10247</strain>
    </source>
</reference>
<dbReference type="EMBL" id="LSEF01000090">
    <property type="protein sequence ID" value="OAF11297.1"/>
    <property type="molecule type" value="Genomic_DNA"/>
</dbReference>
<keyword evidence="1" id="KW-0479">Metal-binding</keyword>
<dbReference type="PANTHER" id="PTHR43048">
    <property type="entry name" value="METHYLMALONYL-COA EPIMERASE"/>
    <property type="match status" value="1"/>
</dbReference>
<dbReference type="InterPro" id="IPR051785">
    <property type="entry name" value="MMCE/EMCE_epimerase"/>
</dbReference>
<comment type="caution">
    <text evidence="3">The sequence shown here is derived from an EMBL/GenBank/DDBJ whole genome shotgun (WGS) entry which is preliminary data.</text>
</comment>
<name>A0A176YWY4_9BRAD</name>
<evidence type="ECO:0000313" key="3">
    <source>
        <dbReference type="EMBL" id="OAF11297.1"/>
    </source>
</evidence>
<dbReference type="GO" id="GO:0046491">
    <property type="term" value="P:L-methylmalonyl-CoA metabolic process"/>
    <property type="evidence" value="ECO:0007669"/>
    <property type="project" value="TreeGrafter"/>
</dbReference>
<dbReference type="GO" id="GO:0004493">
    <property type="term" value="F:methylmalonyl-CoA epimerase activity"/>
    <property type="evidence" value="ECO:0007669"/>
    <property type="project" value="TreeGrafter"/>
</dbReference>
<dbReference type="SUPFAM" id="SSF54593">
    <property type="entry name" value="Glyoxalase/Bleomycin resistance protein/Dihydroxybiphenyl dioxygenase"/>
    <property type="match status" value="1"/>
</dbReference>